<dbReference type="GO" id="GO:0016788">
    <property type="term" value="F:hydrolase activity, acting on ester bonds"/>
    <property type="evidence" value="ECO:0007669"/>
    <property type="project" value="InterPro"/>
</dbReference>
<proteinExistence type="inferred from homology"/>
<accession>A0AA39TNV1</accession>
<sequence length="342" mass="37354">MLVDICSGKNFPAVFTFGDSLADVGNNYYIETTAKPTLPNGIDFGTAHILEVSISISEAESFLFSDFVQAEQELGFGHFSPPYLSPMATGDIILKGVNYASAGSGILNDTGKSNGDHIGLEAQITNFGKTKQDIMIRIGKTAATSLLRDSLYIIAIVTNDIVRDLGAILINSSRDAYFDMLISTFRSQLIRLYYLGARKIVVTNCACIGNIPAGRAVLFNEFIFPLNQVARYYNSRLKKLLTELTTSLPGSMYVYSDVYASLENIIQNGKTYGKSFHFGDPLVDVGNNYYIDTTAKPTLPNGIDLGTGKPSGLYTNGRTVGDIIGKLFYAFAFYKLYISAHI</sequence>
<reference evidence="5" key="1">
    <citation type="journal article" date="2022" name="Plant J.">
        <title>Strategies of tolerance reflected in two North American maple genomes.</title>
        <authorList>
            <person name="McEvoy S.L."/>
            <person name="Sezen U.U."/>
            <person name="Trouern-Trend A."/>
            <person name="McMahon S.M."/>
            <person name="Schaberg P.G."/>
            <person name="Yang J."/>
            <person name="Wegrzyn J.L."/>
            <person name="Swenson N.G."/>
        </authorList>
    </citation>
    <scope>NUCLEOTIDE SEQUENCE</scope>
    <source>
        <strain evidence="5">NS2018</strain>
    </source>
</reference>
<comment type="caution">
    <text evidence="5">The sequence shown here is derived from an EMBL/GenBank/DDBJ whole genome shotgun (WGS) entry which is preliminary data.</text>
</comment>
<reference evidence="5" key="2">
    <citation type="submission" date="2023-06" db="EMBL/GenBank/DDBJ databases">
        <authorList>
            <person name="Swenson N.G."/>
            <person name="Wegrzyn J.L."/>
            <person name="Mcevoy S.L."/>
        </authorList>
    </citation>
    <scope>NUCLEOTIDE SEQUENCE</scope>
    <source>
        <strain evidence="5">NS2018</strain>
        <tissue evidence="5">Leaf</tissue>
    </source>
</reference>
<dbReference type="EMBL" id="JAUESC010000001">
    <property type="protein sequence ID" value="KAK0606935.1"/>
    <property type="molecule type" value="Genomic_DNA"/>
</dbReference>
<dbReference type="InterPro" id="IPR051058">
    <property type="entry name" value="GDSL_Est/Lipase"/>
</dbReference>
<dbReference type="AlphaFoldDB" id="A0AA39TNV1"/>
<comment type="similarity">
    <text evidence="1">Belongs to the 'GDSL' lipolytic enzyme family.</text>
</comment>
<keyword evidence="3" id="KW-0442">Lipid degradation</keyword>
<dbReference type="PANTHER" id="PTHR45648:SF9">
    <property type="entry name" value="PROLINE-RICH PROTEIN APG, PUTATIVE-RELATED"/>
    <property type="match status" value="1"/>
</dbReference>
<evidence type="ECO:0000256" key="3">
    <source>
        <dbReference type="ARBA" id="ARBA00022963"/>
    </source>
</evidence>
<evidence type="ECO:0000313" key="5">
    <source>
        <dbReference type="EMBL" id="KAK0606935.1"/>
    </source>
</evidence>
<dbReference type="InterPro" id="IPR036514">
    <property type="entry name" value="SGNH_hydro_sf"/>
</dbReference>
<dbReference type="PANTHER" id="PTHR45648">
    <property type="entry name" value="GDSL LIPASE/ACYLHYDROLASE FAMILY PROTEIN (AFU_ORTHOLOGUE AFUA_4G14700)"/>
    <property type="match status" value="1"/>
</dbReference>
<dbReference type="GO" id="GO:0016042">
    <property type="term" value="P:lipid catabolic process"/>
    <property type="evidence" value="ECO:0007669"/>
    <property type="project" value="UniProtKB-KW"/>
</dbReference>
<evidence type="ECO:0000256" key="2">
    <source>
        <dbReference type="ARBA" id="ARBA00022801"/>
    </source>
</evidence>
<evidence type="ECO:0008006" key="7">
    <source>
        <dbReference type="Google" id="ProtNLM"/>
    </source>
</evidence>
<keyword evidence="2" id="KW-0378">Hydrolase</keyword>
<dbReference type="Gene3D" id="3.40.50.1110">
    <property type="entry name" value="SGNH hydrolase"/>
    <property type="match status" value="1"/>
</dbReference>
<name>A0AA39TNV1_ACESA</name>
<organism evidence="5 6">
    <name type="scientific">Acer saccharum</name>
    <name type="common">Sugar maple</name>
    <dbReference type="NCBI Taxonomy" id="4024"/>
    <lineage>
        <taxon>Eukaryota</taxon>
        <taxon>Viridiplantae</taxon>
        <taxon>Streptophyta</taxon>
        <taxon>Embryophyta</taxon>
        <taxon>Tracheophyta</taxon>
        <taxon>Spermatophyta</taxon>
        <taxon>Magnoliopsida</taxon>
        <taxon>eudicotyledons</taxon>
        <taxon>Gunneridae</taxon>
        <taxon>Pentapetalae</taxon>
        <taxon>rosids</taxon>
        <taxon>malvids</taxon>
        <taxon>Sapindales</taxon>
        <taxon>Sapindaceae</taxon>
        <taxon>Hippocastanoideae</taxon>
        <taxon>Acereae</taxon>
        <taxon>Acer</taxon>
    </lineage>
</organism>
<dbReference type="Pfam" id="PF00657">
    <property type="entry name" value="Lipase_GDSL"/>
    <property type="match status" value="1"/>
</dbReference>
<evidence type="ECO:0000256" key="1">
    <source>
        <dbReference type="ARBA" id="ARBA00008668"/>
    </source>
</evidence>
<protein>
    <recommendedName>
        <fullName evidence="7">GDSL esterase/lipase</fullName>
    </recommendedName>
</protein>
<keyword evidence="6" id="KW-1185">Reference proteome</keyword>
<keyword evidence="4" id="KW-0443">Lipid metabolism</keyword>
<dbReference type="InterPro" id="IPR001087">
    <property type="entry name" value="GDSL"/>
</dbReference>
<evidence type="ECO:0000256" key="4">
    <source>
        <dbReference type="ARBA" id="ARBA00023098"/>
    </source>
</evidence>
<evidence type="ECO:0000313" key="6">
    <source>
        <dbReference type="Proteomes" id="UP001168877"/>
    </source>
</evidence>
<dbReference type="Proteomes" id="UP001168877">
    <property type="component" value="Unassembled WGS sequence"/>
</dbReference>
<gene>
    <name evidence="5" type="ORF">LWI29_006586</name>
</gene>